<name>A0ABW3YM91_9ACTN</name>
<accession>A0ABW3YM91</accession>
<proteinExistence type="predicted"/>
<dbReference type="RefSeq" id="WP_377575719.1">
    <property type="nucleotide sequence ID" value="NZ_JBHTMP010000055.1"/>
</dbReference>
<feature type="region of interest" description="Disordered" evidence="1">
    <location>
        <begin position="409"/>
        <end position="479"/>
    </location>
</feature>
<evidence type="ECO:0000313" key="4">
    <source>
        <dbReference type="Proteomes" id="UP001597260"/>
    </source>
</evidence>
<dbReference type="Pfam" id="PF25547">
    <property type="entry name" value="WXG100_2"/>
    <property type="match status" value="1"/>
</dbReference>
<feature type="domain" description="Outer membrane channel protein CpnT-like N-terminal" evidence="2">
    <location>
        <begin position="20"/>
        <end position="153"/>
    </location>
</feature>
<feature type="compositionally biased region" description="Low complexity" evidence="1">
    <location>
        <begin position="330"/>
        <end position="348"/>
    </location>
</feature>
<reference evidence="4" key="1">
    <citation type="journal article" date="2019" name="Int. J. Syst. Evol. Microbiol.">
        <title>The Global Catalogue of Microorganisms (GCM) 10K type strain sequencing project: providing services to taxonomists for standard genome sequencing and annotation.</title>
        <authorList>
            <consortium name="The Broad Institute Genomics Platform"/>
            <consortium name="The Broad Institute Genome Sequencing Center for Infectious Disease"/>
            <person name="Wu L."/>
            <person name="Ma J."/>
        </authorList>
    </citation>
    <scope>NUCLEOTIDE SEQUENCE [LARGE SCALE GENOMIC DNA]</scope>
    <source>
        <strain evidence="4">JCM 31037</strain>
    </source>
</reference>
<feature type="region of interest" description="Disordered" evidence="1">
    <location>
        <begin position="319"/>
        <end position="380"/>
    </location>
</feature>
<evidence type="ECO:0000256" key="1">
    <source>
        <dbReference type="SAM" id="MobiDB-lite"/>
    </source>
</evidence>
<gene>
    <name evidence="3" type="ORF">ACFQ4H_26700</name>
</gene>
<feature type="region of interest" description="Disordered" evidence="1">
    <location>
        <begin position="493"/>
        <end position="517"/>
    </location>
</feature>
<feature type="compositionally biased region" description="Basic and acidic residues" evidence="1">
    <location>
        <begin position="349"/>
        <end position="366"/>
    </location>
</feature>
<keyword evidence="4" id="KW-1185">Reference proteome</keyword>
<dbReference type="InterPro" id="IPR057746">
    <property type="entry name" value="CpnT-like_N"/>
</dbReference>
<dbReference type="EMBL" id="JBHTMP010000055">
    <property type="protein sequence ID" value="MFD1324681.1"/>
    <property type="molecule type" value="Genomic_DNA"/>
</dbReference>
<feature type="compositionally biased region" description="Basic and acidic residues" evidence="1">
    <location>
        <begin position="427"/>
        <end position="437"/>
    </location>
</feature>
<comment type="caution">
    <text evidence="3">The sequence shown here is derived from an EMBL/GenBank/DDBJ whole genome shotgun (WGS) entry which is preliminary data.</text>
</comment>
<sequence>MVDAHHVPPELQNLLMILVGNRWPTGDEAALRAEAAVWRQAAEAMRSCTDRLLVVQRLVHQGLTGRTHQAFDDYMTQLVGKGQDDESAILPVLARCCDSAADSLAELANEIQTLRVTIIGCLVVLWAQLMIDLTVLFFLGGVARAAAAIAAARSVMLLLLRRAITTVVTRVAESVLAQVGFTLLAQVIQLVEGHRQSLNGAQLRTAAINGAVGGAVGVGAGFVGGVLRAGAGKLVGNVVLSPVGRVTVDVVWGAGYGALAGMAEGAAQDAVFGLSGDWIAGAANGAFNGAWGGRHTAMNPGNRLSMSPADHLEGALDRYFDGSTHTKPPTGSSEGKTGGVSSSTGSRSDGPRLSEGGEGREVRQDSRMSNGNELRDLPPVSVPRHLPVELESNPWSGAVERDSFGFFVRDQTPAGTQPLPVVPGNRPRGDVPGDRDQVGSLRSLPPVGTHRPLPTDLENDPWRDQSGDDDLPGVLHDPPLVDVAASTHRPLPAELVSNPWIDPTDTTSPVSYRSEDR</sequence>
<evidence type="ECO:0000313" key="3">
    <source>
        <dbReference type="EMBL" id="MFD1324681.1"/>
    </source>
</evidence>
<evidence type="ECO:0000259" key="2">
    <source>
        <dbReference type="Pfam" id="PF25547"/>
    </source>
</evidence>
<organism evidence="3 4">
    <name type="scientific">Micromonospora sonneratiae</name>
    <dbReference type="NCBI Taxonomy" id="1184706"/>
    <lineage>
        <taxon>Bacteria</taxon>
        <taxon>Bacillati</taxon>
        <taxon>Actinomycetota</taxon>
        <taxon>Actinomycetes</taxon>
        <taxon>Micromonosporales</taxon>
        <taxon>Micromonosporaceae</taxon>
        <taxon>Micromonospora</taxon>
    </lineage>
</organism>
<protein>
    <recommendedName>
        <fullName evidence="2">Outer membrane channel protein CpnT-like N-terminal domain-containing protein</fullName>
    </recommendedName>
</protein>
<dbReference type="Proteomes" id="UP001597260">
    <property type="component" value="Unassembled WGS sequence"/>
</dbReference>